<dbReference type="Proteomes" id="UP001338582">
    <property type="component" value="Chromosome 4"/>
</dbReference>
<protein>
    <recommendedName>
        <fullName evidence="2">SRP9 domain-containing protein</fullName>
    </recommendedName>
</protein>
<reference evidence="3 4" key="1">
    <citation type="submission" date="2023-10" db="EMBL/GenBank/DDBJ databases">
        <title>Draft Genome Sequence of Candida saopaulonensis from a very Premature Infant with Sepsis.</title>
        <authorList>
            <person name="Ning Y."/>
            <person name="Dai R."/>
            <person name="Xiao M."/>
            <person name="Xu Y."/>
            <person name="Yan Q."/>
            <person name="Zhang L."/>
        </authorList>
    </citation>
    <scope>NUCLEOTIDE SEQUENCE [LARGE SCALE GENOMIC DNA]</scope>
    <source>
        <strain evidence="3 4">19XY460</strain>
    </source>
</reference>
<feature type="region of interest" description="Disordered" evidence="1">
    <location>
        <begin position="83"/>
        <end position="149"/>
    </location>
</feature>
<organism evidence="3 4">
    <name type="scientific">Australozyma saopauloensis</name>
    <dbReference type="NCBI Taxonomy" id="291208"/>
    <lineage>
        <taxon>Eukaryota</taxon>
        <taxon>Fungi</taxon>
        <taxon>Dikarya</taxon>
        <taxon>Ascomycota</taxon>
        <taxon>Saccharomycotina</taxon>
        <taxon>Pichiomycetes</taxon>
        <taxon>Metschnikowiaceae</taxon>
        <taxon>Australozyma</taxon>
    </lineage>
</organism>
<feature type="compositionally biased region" description="Basic residues" evidence="1">
    <location>
        <begin position="138"/>
        <end position="149"/>
    </location>
</feature>
<dbReference type="RefSeq" id="XP_062878594.1">
    <property type="nucleotide sequence ID" value="XM_063022524.1"/>
</dbReference>
<keyword evidence="4" id="KW-1185">Reference proteome</keyword>
<evidence type="ECO:0000259" key="2">
    <source>
        <dbReference type="Pfam" id="PF05486"/>
    </source>
</evidence>
<accession>A0AAX4HCA7</accession>
<dbReference type="InterPro" id="IPR039432">
    <property type="entry name" value="SRP9_dom"/>
</dbReference>
<dbReference type="AlphaFoldDB" id="A0AAX4HCA7"/>
<name>A0AAX4HCA7_9ASCO</name>
<dbReference type="KEGG" id="asau:88174625"/>
<dbReference type="GeneID" id="88174625"/>
<proteinExistence type="predicted"/>
<dbReference type="Pfam" id="PF05486">
    <property type="entry name" value="SRP9-21"/>
    <property type="match status" value="1"/>
</dbReference>
<feature type="domain" description="SRP9" evidence="2">
    <location>
        <begin position="2"/>
        <end position="82"/>
    </location>
</feature>
<evidence type="ECO:0000313" key="4">
    <source>
        <dbReference type="Proteomes" id="UP001338582"/>
    </source>
</evidence>
<evidence type="ECO:0000256" key="1">
    <source>
        <dbReference type="SAM" id="MobiDB-lite"/>
    </source>
</evidence>
<feature type="compositionally biased region" description="Basic and acidic residues" evidence="1">
    <location>
        <begin position="127"/>
        <end position="136"/>
    </location>
</feature>
<dbReference type="EMBL" id="CP138897">
    <property type="protein sequence ID" value="WPK26213.1"/>
    <property type="molecule type" value="Genomic_DNA"/>
</dbReference>
<sequence>MDTFIDSATELLEAYPGATVSITYSNVHKKESKKVTADSKRAVNKVKFKVYDAGLSKSVRYSTTKTKELSKLLTFLGPIGVSTKRKAADEEDESAKRPKTSTGAAGIMSNYKAEELPVASAESEAVDVPKTEEVAGAKKGKKGKKGKKK</sequence>
<gene>
    <name evidence="3" type="ORF">PUMCH_003562</name>
</gene>
<evidence type="ECO:0000313" key="3">
    <source>
        <dbReference type="EMBL" id="WPK26213.1"/>
    </source>
</evidence>